<keyword evidence="1" id="KW-0472">Membrane</keyword>
<organism evidence="2 3">
    <name type="scientific">Portunus trituberculatus</name>
    <name type="common">Swimming crab</name>
    <name type="synonym">Neptunus trituberculatus</name>
    <dbReference type="NCBI Taxonomy" id="210409"/>
    <lineage>
        <taxon>Eukaryota</taxon>
        <taxon>Metazoa</taxon>
        <taxon>Ecdysozoa</taxon>
        <taxon>Arthropoda</taxon>
        <taxon>Crustacea</taxon>
        <taxon>Multicrustacea</taxon>
        <taxon>Malacostraca</taxon>
        <taxon>Eumalacostraca</taxon>
        <taxon>Eucarida</taxon>
        <taxon>Decapoda</taxon>
        <taxon>Pleocyemata</taxon>
        <taxon>Brachyura</taxon>
        <taxon>Eubrachyura</taxon>
        <taxon>Portunoidea</taxon>
        <taxon>Portunidae</taxon>
        <taxon>Portuninae</taxon>
        <taxon>Portunus</taxon>
    </lineage>
</organism>
<evidence type="ECO:0000313" key="2">
    <source>
        <dbReference type="EMBL" id="MPC61401.1"/>
    </source>
</evidence>
<keyword evidence="1" id="KW-0812">Transmembrane</keyword>
<comment type="caution">
    <text evidence="2">The sequence shown here is derived from an EMBL/GenBank/DDBJ whole genome shotgun (WGS) entry which is preliminary data.</text>
</comment>
<evidence type="ECO:0000256" key="1">
    <source>
        <dbReference type="SAM" id="Phobius"/>
    </source>
</evidence>
<gene>
    <name evidence="2" type="ORF">E2C01_055473</name>
</gene>
<sequence length="78" mass="8582">MEEGECRVPVHTILKEVEKIVRRSGKGAGCGLEYVTLLRYGRYFWCVVVVVVVVVVLVVVVVVLCEGDWSGLDCVIAS</sequence>
<dbReference type="EMBL" id="VSRR010018506">
    <property type="protein sequence ID" value="MPC61401.1"/>
    <property type="molecule type" value="Genomic_DNA"/>
</dbReference>
<dbReference type="Proteomes" id="UP000324222">
    <property type="component" value="Unassembled WGS sequence"/>
</dbReference>
<reference evidence="2 3" key="1">
    <citation type="submission" date="2019-05" db="EMBL/GenBank/DDBJ databases">
        <title>Another draft genome of Portunus trituberculatus and its Hox gene families provides insights of decapod evolution.</title>
        <authorList>
            <person name="Jeong J.-H."/>
            <person name="Song I."/>
            <person name="Kim S."/>
            <person name="Choi T."/>
            <person name="Kim D."/>
            <person name="Ryu S."/>
            <person name="Kim W."/>
        </authorList>
    </citation>
    <scope>NUCLEOTIDE SEQUENCE [LARGE SCALE GENOMIC DNA]</scope>
    <source>
        <tissue evidence="2">Muscle</tissue>
    </source>
</reference>
<keyword evidence="3" id="KW-1185">Reference proteome</keyword>
<accession>A0A5B7GMT9</accession>
<evidence type="ECO:0000313" key="3">
    <source>
        <dbReference type="Proteomes" id="UP000324222"/>
    </source>
</evidence>
<evidence type="ECO:0008006" key="4">
    <source>
        <dbReference type="Google" id="ProtNLM"/>
    </source>
</evidence>
<proteinExistence type="predicted"/>
<feature type="transmembrane region" description="Helical" evidence="1">
    <location>
        <begin position="43"/>
        <end position="64"/>
    </location>
</feature>
<dbReference type="AlphaFoldDB" id="A0A5B7GMT9"/>
<protein>
    <recommendedName>
        <fullName evidence="4">Transmembrane protein</fullName>
    </recommendedName>
</protein>
<keyword evidence="1" id="KW-1133">Transmembrane helix</keyword>
<name>A0A5B7GMT9_PORTR</name>